<name>A0ABN8NDJ5_9CNID</name>
<sequence>MARITRKKRERSHLPREGWSEWKRALVPKDNKRNAIIKRGRNHKGFILENFVKGKNSREMDKNCGIYEWRAIGTKPNQPNHVVYVGSTCPKGSRYGAKLGSRIREYCSNGNHIAEPMNKALGRGYELQVRCKKAKNQEDARKQEAKLENNDLVRLQGQGSWSQWRRAMVPTSSGYTENRGPGQVGYMWSNIRNELNGVAGFCGIYEFQVRGGTQSAVVYVGSTCPRQADGGQCRRLKNRIINYCRHGNHKADLINYALSSGYELWVRYKQAGSAEEAQAWENTLLAAQNWSAWKTAMVPLYDRINTVNRHQNQVGFIWKYILHDGNLPELCGIYEWRAIRRDQPNRVVYVGSTCTPKPGKLKNRIINYCRHGNHKADLINYALSSGYELWVRYKQAGSPEEAQAWENALLAAYDYAWNIRNNGNIRVVP</sequence>
<evidence type="ECO:0000313" key="3">
    <source>
        <dbReference type="Proteomes" id="UP001159405"/>
    </source>
</evidence>
<dbReference type="PROSITE" id="PS50164">
    <property type="entry name" value="GIY_YIG"/>
    <property type="match status" value="1"/>
</dbReference>
<dbReference type="EMBL" id="CALNXK010000018">
    <property type="protein sequence ID" value="CAH3105407.1"/>
    <property type="molecule type" value="Genomic_DNA"/>
</dbReference>
<evidence type="ECO:0000313" key="2">
    <source>
        <dbReference type="EMBL" id="CAH3105407.1"/>
    </source>
</evidence>
<dbReference type="Proteomes" id="UP001159405">
    <property type="component" value="Unassembled WGS sequence"/>
</dbReference>
<reference evidence="2 3" key="1">
    <citation type="submission" date="2022-05" db="EMBL/GenBank/DDBJ databases">
        <authorList>
            <consortium name="Genoscope - CEA"/>
            <person name="William W."/>
        </authorList>
    </citation>
    <scope>NUCLEOTIDE SEQUENCE [LARGE SCALE GENOMIC DNA]</scope>
</reference>
<protein>
    <recommendedName>
        <fullName evidence="1">GIY-YIG domain-containing protein</fullName>
    </recommendedName>
</protein>
<dbReference type="InterPro" id="IPR000305">
    <property type="entry name" value="GIY-YIG_endonuc"/>
</dbReference>
<dbReference type="Pfam" id="PF19239">
    <property type="entry name" value="GIY_YIG_domain"/>
    <property type="match status" value="1"/>
</dbReference>
<evidence type="ECO:0000259" key="1">
    <source>
        <dbReference type="PROSITE" id="PS50164"/>
    </source>
</evidence>
<dbReference type="SMART" id="SM00465">
    <property type="entry name" value="GIYc"/>
    <property type="match status" value="1"/>
</dbReference>
<feature type="domain" description="GIY-YIG" evidence="1">
    <location>
        <begin position="329"/>
        <end position="419"/>
    </location>
</feature>
<accession>A0ABN8NDJ5</accession>
<proteinExistence type="predicted"/>
<organism evidence="2 3">
    <name type="scientific">Porites lobata</name>
    <dbReference type="NCBI Taxonomy" id="104759"/>
    <lineage>
        <taxon>Eukaryota</taxon>
        <taxon>Metazoa</taxon>
        <taxon>Cnidaria</taxon>
        <taxon>Anthozoa</taxon>
        <taxon>Hexacorallia</taxon>
        <taxon>Scleractinia</taxon>
        <taxon>Fungiina</taxon>
        <taxon>Poritidae</taxon>
        <taxon>Porites</taxon>
    </lineage>
</organism>
<gene>
    <name evidence="2" type="ORF">PLOB_00013716</name>
</gene>
<comment type="caution">
    <text evidence="2">The sequence shown here is derived from an EMBL/GenBank/DDBJ whole genome shotgun (WGS) entry which is preliminary data.</text>
</comment>
<keyword evidence="3" id="KW-1185">Reference proteome</keyword>